<dbReference type="Gramene" id="C.cajan_16559.t">
    <property type="protein sequence ID" value="C.cajan_16559.t.cds1"/>
    <property type="gene ID" value="C.cajan_16559"/>
</dbReference>
<dbReference type="Gramene" id="C.cajan_11453.t">
    <property type="protein sequence ID" value="C.cajan_11453.t.cds1"/>
    <property type="gene ID" value="C.cajan_11453"/>
</dbReference>
<gene>
    <name evidence="2" type="ORF">KK1_011787</name>
    <name evidence="1" type="ORF">KK1_017043</name>
</gene>
<evidence type="ECO:0000313" key="3">
    <source>
        <dbReference type="Proteomes" id="UP000075243"/>
    </source>
</evidence>
<evidence type="ECO:0000313" key="1">
    <source>
        <dbReference type="EMBL" id="KYP62507.1"/>
    </source>
</evidence>
<dbReference type="EMBL" id="CM003608">
    <property type="protein sequence ID" value="KYP65545.1"/>
    <property type="molecule type" value="Genomic_DNA"/>
</dbReference>
<proteinExistence type="predicted"/>
<name>A0A151TES8_CAJCA</name>
<keyword evidence="3" id="KW-1185">Reference proteome</keyword>
<dbReference type="Proteomes" id="UP000075243">
    <property type="component" value="Chromosome 8"/>
</dbReference>
<dbReference type="Proteomes" id="UP000075243">
    <property type="component" value="Chromosome 6"/>
</dbReference>
<sequence length="52" mass="6133">MSPHRFFSLWNMLQRHFPNNALLNRLISFIPSPPCAFERHILSQLIQAILLC</sequence>
<dbReference type="AlphaFoldDB" id="A0A151TES8"/>
<reference evidence="2 3" key="1">
    <citation type="journal article" date="2012" name="Nat. Biotechnol.">
        <title>Draft genome sequence of pigeonpea (Cajanus cajan), an orphan legume crop of resource-poor farmers.</title>
        <authorList>
            <person name="Varshney R.K."/>
            <person name="Chen W."/>
            <person name="Li Y."/>
            <person name="Bharti A.K."/>
            <person name="Saxena R.K."/>
            <person name="Schlueter J.A."/>
            <person name="Donoghue M.T."/>
            <person name="Azam S."/>
            <person name="Fan G."/>
            <person name="Whaley A.M."/>
            <person name="Farmer A.D."/>
            <person name="Sheridan J."/>
            <person name="Iwata A."/>
            <person name="Tuteja R."/>
            <person name="Penmetsa R.V."/>
            <person name="Wu W."/>
            <person name="Upadhyaya H.D."/>
            <person name="Yang S.P."/>
            <person name="Shah T."/>
            <person name="Saxena K.B."/>
            <person name="Michael T."/>
            <person name="McCombie W.R."/>
            <person name="Yang B."/>
            <person name="Zhang G."/>
            <person name="Yang H."/>
            <person name="Wang J."/>
            <person name="Spillane C."/>
            <person name="Cook D.R."/>
            <person name="May G.D."/>
            <person name="Xu X."/>
            <person name="Jackson S.A."/>
        </authorList>
    </citation>
    <scope>NUCLEOTIDE SEQUENCE [LARGE SCALE GENOMIC DNA]</scope>
    <source>
        <strain evidence="3">cv. Asha</strain>
    </source>
</reference>
<dbReference type="EMBL" id="CM003610">
    <property type="protein sequence ID" value="KYP62507.1"/>
    <property type="molecule type" value="Genomic_DNA"/>
</dbReference>
<organism evidence="2 3">
    <name type="scientific">Cajanus cajan</name>
    <name type="common">Pigeon pea</name>
    <name type="synonym">Cajanus indicus</name>
    <dbReference type="NCBI Taxonomy" id="3821"/>
    <lineage>
        <taxon>Eukaryota</taxon>
        <taxon>Viridiplantae</taxon>
        <taxon>Streptophyta</taxon>
        <taxon>Embryophyta</taxon>
        <taxon>Tracheophyta</taxon>
        <taxon>Spermatophyta</taxon>
        <taxon>Magnoliopsida</taxon>
        <taxon>eudicotyledons</taxon>
        <taxon>Gunneridae</taxon>
        <taxon>Pentapetalae</taxon>
        <taxon>rosids</taxon>
        <taxon>fabids</taxon>
        <taxon>Fabales</taxon>
        <taxon>Fabaceae</taxon>
        <taxon>Papilionoideae</taxon>
        <taxon>50 kb inversion clade</taxon>
        <taxon>NPAAA clade</taxon>
        <taxon>indigoferoid/millettioid clade</taxon>
        <taxon>Phaseoleae</taxon>
        <taxon>Cajanus</taxon>
    </lineage>
</organism>
<accession>A0A151TES8</accession>
<protein>
    <submittedName>
        <fullName evidence="2">Uncharacterized protein</fullName>
    </submittedName>
</protein>
<evidence type="ECO:0000313" key="2">
    <source>
        <dbReference type="EMBL" id="KYP65545.1"/>
    </source>
</evidence>